<dbReference type="GO" id="GO:0016887">
    <property type="term" value="F:ATP hydrolysis activity"/>
    <property type="evidence" value="ECO:0007669"/>
    <property type="project" value="InterPro"/>
</dbReference>
<dbReference type="HOGENOM" id="CLU_009621_2_1_7"/>
<dbReference type="OrthoDB" id="9806651at2"/>
<keyword evidence="8 13" id="KW-0267">Excision nuclease</keyword>
<evidence type="ECO:0000256" key="13">
    <source>
        <dbReference type="HAMAP-Rule" id="MF_00204"/>
    </source>
</evidence>
<comment type="subcellular location">
    <subcellularLocation>
        <location evidence="1 13 14">Cytoplasm</location>
    </subcellularLocation>
</comment>
<dbReference type="PROSITE" id="PS50151">
    <property type="entry name" value="UVR"/>
    <property type="match status" value="1"/>
</dbReference>
<reference evidence="21" key="1">
    <citation type="submission" date="2012-06" db="EMBL/GenBank/DDBJ databases">
        <title>Complete sequence of chromosome of Desulfomonile tiedjei DSM 6799.</title>
        <authorList>
            <person name="Lucas S."/>
            <person name="Copeland A."/>
            <person name="Lapidus A."/>
            <person name="Glavina del Rio T."/>
            <person name="Dalin E."/>
            <person name="Tice H."/>
            <person name="Bruce D."/>
            <person name="Goodwin L."/>
            <person name="Pitluck S."/>
            <person name="Peters L."/>
            <person name="Ovchinnikova G."/>
            <person name="Zeytun A."/>
            <person name="Lu M."/>
            <person name="Kyrpides N."/>
            <person name="Mavromatis K."/>
            <person name="Ivanova N."/>
            <person name="Brettin T."/>
            <person name="Detter J.C."/>
            <person name="Han C."/>
            <person name="Larimer F."/>
            <person name="Land M."/>
            <person name="Hauser L."/>
            <person name="Markowitz V."/>
            <person name="Cheng J.-F."/>
            <person name="Hugenholtz P."/>
            <person name="Woyke T."/>
            <person name="Wu D."/>
            <person name="Spring S."/>
            <person name="Schroeder M."/>
            <person name="Brambilla E."/>
            <person name="Klenk H.-P."/>
            <person name="Eisen J.A."/>
        </authorList>
    </citation>
    <scope>NUCLEOTIDE SEQUENCE [LARGE SCALE GENOMIC DNA]</scope>
    <source>
        <strain evidence="21">ATCC 49306 / DSM 6799 / DCB-1</strain>
    </source>
</reference>
<protein>
    <recommendedName>
        <fullName evidence="12 13">UvrABC system protein B</fullName>
        <shortName evidence="13">Protein UvrB</shortName>
    </recommendedName>
    <alternativeName>
        <fullName evidence="13">Excinuclease ABC subunit B</fullName>
    </alternativeName>
</protein>
<dbReference type="GO" id="GO:0003677">
    <property type="term" value="F:DNA binding"/>
    <property type="evidence" value="ECO:0007669"/>
    <property type="project" value="UniProtKB-UniRule"/>
</dbReference>
<feature type="binding site" evidence="13">
    <location>
        <begin position="38"/>
        <end position="45"/>
    </location>
    <ligand>
        <name>ATP</name>
        <dbReference type="ChEBI" id="CHEBI:30616"/>
    </ligand>
</feature>
<feature type="domain" description="UVR" evidence="17">
    <location>
        <begin position="624"/>
        <end position="659"/>
    </location>
</feature>
<evidence type="ECO:0000256" key="1">
    <source>
        <dbReference type="ARBA" id="ARBA00004496"/>
    </source>
</evidence>
<dbReference type="Pfam" id="PF12344">
    <property type="entry name" value="UvrB"/>
    <property type="match status" value="1"/>
</dbReference>
<dbReference type="InterPro" id="IPR001943">
    <property type="entry name" value="UVR_dom"/>
</dbReference>
<dbReference type="InterPro" id="IPR004807">
    <property type="entry name" value="UvrB"/>
</dbReference>
<dbReference type="HAMAP" id="MF_00204">
    <property type="entry name" value="UvrB"/>
    <property type="match status" value="1"/>
</dbReference>
<dbReference type="InterPro" id="IPR036876">
    <property type="entry name" value="UVR_dom_sf"/>
</dbReference>
<evidence type="ECO:0000259" key="18">
    <source>
        <dbReference type="PROSITE" id="PS51192"/>
    </source>
</evidence>
<evidence type="ECO:0000256" key="11">
    <source>
        <dbReference type="ARBA" id="ARBA00026033"/>
    </source>
</evidence>
<dbReference type="AlphaFoldDB" id="I4CBV4"/>
<feature type="compositionally biased region" description="Basic and acidic residues" evidence="16">
    <location>
        <begin position="670"/>
        <end position="683"/>
    </location>
</feature>
<dbReference type="InterPro" id="IPR014001">
    <property type="entry name" value="Helicase_ATP-bd"/>
</dbReference>
<dbReference type="GO" id="GO:0005737">
    <property type="term" value="C:cytoplasm"/>
    <property type="evidence" value="ECO:0007669"/>
    <property type="project" value="UniProtKB-SubCell"/>
</dbReference>
<dbReference type="SMART" id="SM00487">
    <property type="entry name" value="DEXDc"/>
    <property type="match status" value="1"/>
</dbReference>
<dbReference type="InterPro" id="IPR027417">
    <property type="entry name" value="P-loop_NTPase"/>
</dbReference>
<keyword evidence="3 13" id="KW-0963">Cytoplasm</keyword>
<evidence type="ECO:0000256" key="8">
    <source>
        <dbReference type="ARBA" id="ARBA00022881"/>
    </source>
</evidence>
<keyword evidence="7 13" id="KW-0067">ATP-binding</keyword>
<keyword evidence="10 13" id="KW-0742">SOS response</keyword>
<keyword evidence="21" id="KW-1185">Reference proteome</keyword>
<keyword evidence="4 13" id="KW-0547">Nucleotide-binding</keyword>
<evidence type="ECO:0000256" key="16">
    <source>
        <dbReference type="SAM" id="MobiDB-lite"/>
    </source>
</evidence>
<evidence type="ECO:0000256" key="7">
    <source>
        <dbReference type="ARBA" id="ARBA00022840"/>
    </source>
</evidence>
<gene>
    <name evidence="13" type="primary">uvrB</name>
    <name evidence="20" type="ordered locus">Desti_4413</name>
</gene>
<evidence type="ECO:0000256" key="6">
    <source>
        <dbReference type="ARBA" id="ARBA00022769"/>
    </source>
</evidence>
<dbReference type="GO" id="GO:0009432">
    <property type="term" value="P:SOS response"/>
    <property type="evidence" value="ECO:0007669"/>
    <property type="project" value="UniProtKB-UniRule"/>
</dbReference>
<dbReference type="GO" id="GO:0009380">
    <property type="term" value="C:excinuclease repair complex"/>
    <property type="evidence" value="ECO:0007669"/>
    <property type="project" value="InterPro"/>
</dbReference>
<evidence type="ECO:0000313" key="20">
    <source>
        <dbReference type="EMBL" id="AFM27045.1"/>
    </source>
</evidence>
<dbReference type="eggNOG" id="COG0556">
    <property type="taxonomic scope" value="Bacteria"/>
</dbReference>
<dbReference type="PANTHER" id="PTHR24029">
    <property type="entry name" value="UVRABC SYSTEM PROTEIN B"/>
    <property type="match status" value="1"/>
</dbReference>
<evidence type="ECO:0000256" key="10">
    <source>
        <dbReference type="ARBA" id="ARBA00023236"/>
    </source>
</evidence>
<dbReference type="SUPFAM" id="SSF52540">
    <property type="entry name" value="P-loop containing nucleoside triphosphate hydrolases"/>
    <property type="match status" value="2"/>
</dbReference>
<evidence type="ECO:0000259" key="19">
    <source>
        <dbReference type="PROSITE" id="PS51194"/>
    </source>
</evidence>
<dbReference type="GO" id="GO:0009381">
    <property type="term" value="F:excinuclease ABC activity"/>
    <property type="evidence" value="ECO:0007669"/>
    <property type="project" value="UniProtKB-UniRule"/>
</dbReference>
<accession>I4CBV4</accession>
<dbReference type="SUPFAM" id="SSF46600">
    <property type="entry name" value="C-terminal UvrC-binding domain of UvrB"/>
    <property type="match status" value="1"/>
</dbReference>
<evidence type="ECO:0000256" key="14">
    <source>
        <dbReference type="RuleBase" id="RU003587"/>
    </source>
</evidence>
<dbReference type="GO" id="GO:0006289">
    <property type="term" value="P:nucleotide-excision repair"/>
    <property type="evidence" value="ECO:0007669"/>
    <property type="project" value="UniProtKB-UniRule"/>
</dbReference>
<feature type="region of interest" description="Disordered" evidence="16">
    <location>
        <begin position="664"/>
        <end position="683"/>
    </location>
</feature>
<keyword evidence="9 13" id="KW-0234">DNA repair</keyword>
<evidence type="ECO:0000256" key="12">
    <source>
        <dbReference type="ARBA" id="ARBA00029504"/>
    </source>
</evidence>
<keyword evidence="6 13" id="KW-0228">DNA excision</keyword>
<evidence type="ECO:0000256" key="5">
    <source>
        <dbReference type="ARBA" id="ARBA00022763"/>
    </source>
</evidence>
<comment type="subunit">
    <text evidence="11 13 14">Forms a heterotetramer with UvrA during the search for lesions. Interacts with UvrC in an incision complex.</text>
</comment>
<dbReference type="Proteomes" id="UP000006055">
    <property type="component" value="Chromosome"/>
</dbReference>
<dbReference type="InterPro" id="IPR041471">
    <property type="entry name" value="UvrB_inter"/>
</dbReference>
<evidence type="ECO:0000313" key="21">
    <source>
        <dbReference type="Proteomes" id="UP000006055"/>
    </source>
</evidence>
<dbReference type="Pfam" id="PF00271">
    <property type="entry name" value="Helicase_C"/>
    <property type="match status" value="1"/>
</dbReference>
<dbReference type="Pfam" id="PF17757">
    <property type="entry name" value="UvrB_inter"/>
    <property type="match status" value="1"/>
</dbReference>
<evidence type="ECO:0000256" key="4">
    <source>
        <dbReference type="ARBA" id="ARBA00022741"/>
    </source>
</evidence>
<dbReference type="Gene3D" id="3.40.50.300">
    <property type="entry name" value="P-loop containing nucleotide triphosphate hydrolases"/>
    <property type="match status" value="3"/>
</dbReference>
<dbReference type="Gene3D" id="6.10.140.240">
    <property type="match status" value="1"/>
</dbReference>
<dbReference type="KEGG" id="dti:Desti_4413"/>
<dbReference type="NCBIfam" id="TIGR00631">
    <property type="entry name" value="uvrb"/>
    <property type="match status" value="1"/>
</dbReference>
<comment type="domain">
    <text evidence="13">The beta-hairpin motif is involved in DNA binding.</text>
</comment>
<dbReference type="GO" id="GO:0005524">
    <property type="term" value="F:ATP binding"/>
    <property type="evidence" value="ECO:0007669"/>
    <property type="project" value="UniProtKB-UniRule"/>
</dbReference>
<dbReference type="SMART" id="SM00490">
    <property type="entry name" value="HELICc"/>
    <property type="match status" value="1"/>
</dbReference>
<dbReference type="InterPro" id="IPR001650">
    <property type="entry name" value="Helicase_C-like"/>
</dbReference>
<dbReference type="RefSeq" id="WP_014812161.1">
    <property type="nucleotide sequence ID" value="NC_018025.1"/>
</dbReference>
<organism evidence="20 21">
    <name type="scientific">Desulfomonile tiedjei (strain ATCC 49306 / DSM 6799 / DCB-1)</name>
    <dbReference type="NCBI Taxonomy" id="706587"/>
    <lineage>
        <taxon>Bacteria</taxon>
        <taxon>Pseudomonadati</taxon>
        <taxon>Thermodesulfobacteriota</taxon>
        <taxon>Desulfomonilia</taxon>
        <taxon>Desulfomonilales</taxon>
        <taxon>Desulfomonilaceae</taxon>
        <taxon>Desulfomonile</taxon>
    </lineage>
</organism>
<dbReference type="EMBL" id="CP003360">
    <property type="protein sequence ID" value="AFM27045.1"/>
    <property type="molecule type" value="Genomic_DNA"/>
</dbReference>
<dbReference type="PATRIC" id="fig|706587.4.peg.5006"/>
<proteinExistence type="inferred from homology"/>
<comment type="function">
    <text evidence="13">The UvrABC repair system catalyzes the recognition and processing of DNA lesions. A damage recognition complex composed of 2 UvrA and 2 UvrB subunits scans DNA for abnormalities. Upon binding of the UvrA(2)B(2) complex to a putative damaged site, the DNA wraps around one UvrB monomer. DNA wrap is dependent on ATP binding by UvrB and probably causes local melting of the DNA helix, facilitating insertion of UvrB beta-hairpin between the DNA strands. Then UvrB probes one DNA strand for the presence of a lesion. If a lesion is found the UvrA subunits dissociate and the UvrB-DNA preincision complex is formed. This complex is subsequently bound by UvrC and the second UvrB is released. If no lesion is found, the DNA wraps around the other UvrB subunit that will check the other stand for damage.</text>
</comment>
<dbReference type="PROSITE" id="PS51192">
    <property type="entry name" value="HELICASE_ATP_BIND_1"/>
    <property type="match status" value="1"/>
</dbReference>
<dbReference type="PROSITE" id="PS51194">
    <property type="entry name" value="HELICASE_CTER"/>
    <property type="match status" value="1"/>
</dbReference>
<dbReference type="InterPro" id="IPR006935">
    <property type="entry name" value="Helicase/UvrB_N"/>
</dbReference>
<evidence type="ECO:0000259" key="17">
    <source>
        <dbReference type="PROSITE" id="PS50151"/>
    </source>
</evidence>
<feature type="short sequence motif" description="Beta-hairpin" evidence="13">
    <location>
        <begin position="91"/>
        <end position="114"/>
    </location>
</feature>
<feature type="domain" description="Helicase C-terminal" evidence="19">
    <location>
        <begin position="430"/>
        <end position="592"/>
    </location>
</feature>
<name>I4CBV4_DESTA</name>
<dbReference type="Gene3D" id="4.10.860.10">
    <property type="entry name" value="UVR domain"/>
    <property type="match status" value="1"/>
</dbReference>
<feature type="coiled-coil region" evidence="15">
    <location>
        <begin position="256"/>
        <end position="283"/>
    </location>
</feature>
<comment type="similarity">
    <text evidence="2 13 14">Belongs to the UvrB family.</text>
</comment>
<evidence type="ECO:0000256" key="3">
    <source>
        <dbReference type="ARBA" id="ARBA00022490"/>
    </source>
</evidence>
<keyword evidence="5 13" id="KW-0227">DNA damage</keyword>
<evidence type="ECO:0000256" key="9">
    <source>
        <dbReference type="ARBA" id="ARBA00023204"/>
    </source>
</evidence>
<feature type="domain" description="Helicase ATP-binding" evidence="18">
    <location>
        <begin position="25"/>
        <end position="157"/>
    </location>
</feature>
<sequence length="683" mass="78450">MRPFQIYSDYVPKGDQPQAIDALATGVENGLKHQVLLGVTGSGKTYTMANVIERVQKPTLVLAPNKTLAAQLFAEFKGLFPENAVEYFVSYYDYYQPEAYIPQSDTYIEKDSSINETIDKMRHSATRSLLERQDVIIVASVSCIYGLGSPESYQNMLVHLIDKEDADRDSVLRKLVEIQYERNDIDFHRGTFRVRGDVVEVFPAYEESVALRIEFFGDTVESLYEIDPLRGKVIRSLEKVAIYPASHYVTERSRLLSSVNAILEEMKERVEFFRDQNRFIEAQRIEERTKFDVEMLREMGYCSGIENYSRYLTGRNAGEPPPTLLEYFPKDSLFMIDESHVSIPQLGGMFRGDRARKQNLVDYGFRLPSALDNRPLQFEEFESHVNQAIYVSATPGPYELERSKDRVIEQIIRPTGLTDPMIELRPASNQVDDLLGEIRKRIDQGHRVLVTTLTKKMAEDLTEYYAGLGIRVKYLHSEIHTIERMEIIRDLRLGKFDVLVGINLLREGLDIPEVALVAILDADKEGFLRSERSLIQTSGRAARNVEGTVILYADHMTESIRKSTEETTRRRRLQQEYNVENDITPETVRKNITDILSSLAEQDYVTVEVEKKPDLPDVAPDEIPGLIKQLTDRMFAAARDLEFEKAAELRDQIRALEQHQLTFGAAFGKQRPEKRQPRERILH</sequence>
<dbReference type="FunFam" id="3.40.50.300:FF:000477">
    <property type="entry name" value="UvrABC system protein B"/>
    <property type="match status" value="1"/>
</dbReference>
<dbReference type="Pfam" id="PF04851">
    <property type="entry name" value="ResIII"/>
    <property type="match status" value="1"/>
</dbReference>
<evidence type="ECO:0000256" key="2">
    <source>
        <dbReference type="ARBA" id="ARBA00008533"/>
    </source>
</evidence>
<dbReference type="CDD" id="cd18790">
    <property type="entry name" value="SF2_C_UvrB"/>
    <property type="match status" value="1"/>
</dbReference>
<dbReference type="Pfam" id="PF02151">
    <property type="entry name" value="UVR"/>
    <property type="match status" value="1"/>
</dbReference>
<dbReference type="PANTHER" id="PTHR24029:SF0">
    <property type="entry name" value="UVRABC SYSTEM PROTEIN B"/>
    <property type="match status" value="1"/>
</dbReference>
<evidence type="ECO:0000256" key="15">
    <source>
        <dbReference type="SAM" id="Coils"/>
    </source>
</evidence>
<dbReference type="NCBIfam" id="NF003673">
    <property type="entry name" value="PRK05298.1"/>
    <property type="match status" value="1"/>
</dbReference>
<dbReference type="STRING" id="706587.Desti_4413"/>
<keyword evidence="15" id="KW-0175">Coiled coil</keyword>
<dbReference type="InterPro" id="IPR024759">
    <property type="entry name" value="UvrB_YAD/RRR_dom"/>
</dbReference>
<dbReference type="CDD" id="cd17916">
    <property type="entry name" value="DEXHc_UvrB"/>
    <property type="match status" value="1"/>
</dbReference>